<dbReference type="Proteomes" id="UP000501690">
    <property type="component" value="Linkage Group LG5"/>
</dbReference>
<name>A0A4D6LYD8_VIGUN</name>
<organism evidence="1 2">
    <name type="scientific">Vigna unguiculata</name>
    <name type="common">Cowpea</name>
    <dbReference type="NCBI Taxonomy" id="3917"/>
    <lineage>
        <taxon>Eukaryota</taxon>
        <taxon>Viridiplantae</taxon>
        <taxon>Streptophyta</taxon>
        <taxon>Embryophyta</taxon>
        <taxon>Tracheophyta</taxon>
        <taxon>Spermatophyta</taxon>
        <taxon>Magnoliopsida</taxon>
        <taxon>eudicotyledons</taxon>
        <taxon>Gunneridae</taxon>
        <taxon>Pentapetalae</taxon>
        <taxon>rosids</taxon>
        <taxon>fabids</taxon>
        <taxon>Fabales</taxon>
        <taxon>Fabaceae</taxon>
        <taxon>Papilionoideae</taxon>
        <taxon>50 kb inversion clade</taxon>
        <taxon>NPAAA clade</taxon>
        <taxon>indigoferoid/millettioid clade</taxon>
        <taxon>Phaseoleae</taxon>
        <taxon>Vigna</taxon>
    </lineage>
</organism>
<keyword evidence="2" id="KW-1185">Reference proteome</keyword>
<reference evidence="1 2" key="1">
    <citation type="submission" date="2019-04" db="EMBL/GenBank/DDBJ databases">
        <title>An improved genome assembly and genetic linkage map for asparagus bean, Vigna unguiculata ssp. sesquipedialis.</title>
        <authorList>
            <person name="Xia Q."/>
            <person name="Zhang R."/>
            <person name="Dong Y."/>
        </authorList>
    </citation>
    <scope>NUCLEOTIDE SEQUENCE [LARGE SCALE GENOMIC DNA]</scope>
    <source>
        <tissue evidence="1">Leaf</tissue>
    </source>
</reference>
<accession>A0A4D6LYD8</accession>
<protein>
    <submittedName>
        <fullName evidence="1">Uncharacterized protein</fullName>
    </submittedName>
</protein>
<dbReference type="EMBL" id="CP039349">
    <property type="protein sequence ID" value="QCD93765.1"/>
    <property type="molecule type" value="Genomic_DNA"/>
</dbReference>
<evidence type="ECO:0000313" key="1">
    <source>
        <dbReference type="EMBL" id="QCD93765.1"/>
    </source>
</evidence>
<dbReference type="AlphaFoldDB" id="A0A4D6LYD8"/>
<proteinExistence type="predicted"/>
<sequence>MLPTPITAEGAASVNVTVSLSFPFASECSFDLIFTHKHETLLPLIATRSVVVIHGAPTPSFFFLRRPHQTRNKTRYLLSHPLHTVISFHHTGIAKLSNLRANLSCKKGDFGTYYEMGYPDFAVVGEKVECFCLFN</sequence>
<gene>
    <name evidence="1" type="ORF">DEO72_LG5g1841</name>
</gene>
<evidence type="ECO:0000313" key="2">
    <source>
        <dbReference type="Proteomes" id="UP000501690"/>
    </source>
</evidence>